<dbReference type="InterPro" id="IPR040498">
    <property type="entry name" value="PriA_CRR"/>
</dbReference>
<keyword evidence="7 12" id="KW-0862">Zinc</keyword>
<dbReference type="InterPro" id="IPR014001">
    <property type="entry name" value="Helicase_ATP-bd"/>
</dbReference>
<dbReference type="PANTHER" id="PTHR30580:SF0">
    <property type="entry name" value="PRIMOSOMAL PROTEIN N"/>
    <property type="match status" value="1"/>
</dbReference>
<proteinExistence type="inferred from homology"/>
<feature type="binding site" evidence="12">
    <location>
        <position position="534"/>
    </location>
    <ligand>
        <name>Zn(2+)</name>
        <dbReference type="ChEBI" id="CHEBI:29105"/>
        <label>2</label>
    </ligand>
</feature>
<dbReference type="InterPro" id="IPR001650">
    <property type="entry name" value="Helicase_C-like"/>
</dbReference>
<dbReference type="Gene3D" id="3.40.50.300">
    <property type="entry name" value="P-loop containing nucleotide triphosphate hydrolases"/>
    <property type="match status" value="2"/>
</dbReference>
<keyword evidence="6 12" id="KW-0347">Helicase</keyword>
<feature type="binding site" evidence="12">
    <location>
        <position position="565"/>
    </location>
    <ligand>
        <name>Zn(2+)</name>
        <dbReference type="ChEBI" id="CHEBI:29105"/>
        <label>1</label>
    </ligand>
</feature>
<comment type="similarity">
    <text evidence="12">Belongs to the helicase family. PriA subfamily.</text>
</comment>
<accession>A0A401XJZ7</accession>
<dbReference type="PROSITE" id="PS51192">
    <property type="entry name" value="HELICASE_ATP_BIND_1"/>
    <property type="match status" value="1"/>
</dbReference>
<comment type="cofactor">
    <cofactor evidence="12">
        <name>Zn(2+)</name>
        <dbReference type="ChEBI" id="CHEBI:29105"/>
    </cofactor>
    <text evidence="12">Binds 2 zinc ions per subunit.</text>
</comment>
<reference evidence="15 16" key="1">
    <citation type="submission" date="2018-11" db="EMBL/GenBank/DDBJ databases">
        <title>Schleiferia aggregans sp. nov., a moderately thermophilic heterotrophic bacterium isolated from microbial mats at a terrestrial hot spring.</title>
        <authorList>
            <person name="Iino T."/>
            <person name="Ohkuma M."/>
            <person name="Haruta S."/>
        </authorList>
    </citation>
    <scope>NUCLEOTIDE SEQUENCE [LARGE SCALE GENOMIC DNA]</scope>
    <source>
        <strain evidence="15 16">LA</strain>
    </source>
</reference>
<dbReference type="HAMAP" id="MF_00983">
    <property type="entry name" value="PriA"/>
    <property type="match status" value="1"/>
</dbReference>
<sequence length="814" mass="92680">MENPSFPRFAEVLLPRPLAGGFTYIIPENMHTLLRPGIRVLVQFGNRKIYSGIILRLHNEKPENHQPKAILEVLGPAIDDQRILQFWEWLASYYMCTPGEVMNVALPSRLKLESETQLLCPLDEEQWPDTLSDTELEVLRITRSNSETTLNDVIKFSGASSVKVVRHLVDSGLLLIKESIKHQSLEKWIKVVRLRPNSEELIAAILSPNTRAKSQQNLLLAYYQLESTGQPITREKLLDVSRASMSSLDALVEKGIFEIVEVKESSIIGRSGMQAYTLTPVQNQALQQILDSFQKKRIVLLHGVTSSGKTEIYVHLMKQVQQSGGQCLLLVPEIALTTQLIGRLRQFFGDQISLYHSRMSDREQTDVWESVRKCEPTGRIVVGARSALFLPYSDLRLVIIDEEHDPSYRQDAPNPRYQGRDAAIYLASLFDARVLLGSATPSIESYFNTQIGKYDLVELHQRYEGLSLPTVEIVDLRAARKKGQLRGNFSQALLLAIEQAIARGRQSIIFQNRRGYAPRLVCTECGLILMCQHCDIALTLHKAAHKLRCHYCGSEKPVPLACSACGSVQLQLQGAGTEQIEDELTTYFPNARIERLDLDTARSKKRYQQLLTDMETGQIDILVGTQMVTKGLNFANVEVVGVVNADNLLYFPEYRAHERAFQLLEQVAGRSGRSGQVGKVFIQTYTPQHPVLTHVSTHHYGDFYQWQAAERREFHYPPFVRMIQLTLRHRDLKILQAAASQLAQSLTTLQEIHIIGPEFPPVARVSDYYRMRFLIKIPKNQSYLRIKNTLWHTCLSFFAHADYRRIRYTFEVDI</sequence>
<dbReference type="Proteomes" id="UP000286715">
    <property type="component" value="Unassembled WGS sequence"/>
</dbReference>
<evidence type="ECO:0000259" key="13">
    <source>
        <dbReference type="PROSITE" id="PS51192"/>
    </source>
</evidence>
<dbReference type="GO" id="GO:1990077">
    <property type="term" value="C:primosome complex"/>
    <property type="evidence" value="ECO:0007669"/>
    <property type="project" value="UniProtKB-UniRule"/>
</dbReference>
<organism evidence="15 16">
    <name type="scientific">Thermaurantimonas aggregans</name>
    <dbReference type="NCBI Taxonomy" id="2173829"/>
    <lineage>
        <taxon>Bacteria</taxon>
        <taxon>Pseudomonadati</taxon>
        <taxon>Bacteroidota</taxon>
        <taxon>Flavobacteriia</taxon>
        <taxon>Flavobacteriales</taxon>
        <taxon>Schleiferiaceae</taxon>
        <taxon>Thermaurantimonas</taxon>
    </lineage>
</organism>
<dbReference type="GO" id="GO:0005524">
    <property type="term" value="F:ATP binding"/>
    <property type="evidence" value="ECO:0007669"/>
    <property type="project" value="UniProtKB-UniRule"/>
</dbReference>
<keyword evidence="8 12" id="KW-0067">ATP-binding</keyword>
<dbReference type="CDD" id="cd17929">
    <property type="entry name" value="DEXHc_priA"/>
    <property type="match status" value="1"/>
</dbReference>
<dbReference type="GO" id="GO:0006302">
    <property type="term" value="P:double-strand break repair"/>
    <property type="evidence" value="ECO:0007669"/>
    <property type="project" value="InterPro"/>
</dbReference>
<evidence type="ECO:0000256" key="8">
    <source>
        <dbReference type="ARBA" id="ARBA00022840"/>
    </source>
</evidence>
<keyword evidence="9 12" id="KW-0238">DNA-binding</keyword>
<dbReference type="CDD" id="cd18804">
    <property type="entry name" value="SF2_C_priA"/>
    <property type="match status" value="1"/>
</dbReference>
<dbReference type="SUPFAM" id="SSF52540">
    <property type="entry name" value="P-loop containing nucleoside triphosphate hydrolases"/>
    <property type="match status" value="2"/>
</dbReference>
<feature type="domain" description="Helicase ATP-binding" evidence="13">
    <location>
        <begin position="290"/>
        <end position="459"/>
    </location>
</feature>
<dbReference type="SMART" id="SM00490">
    <property type="entry name" value="HELICc"/>
    <property type="match status" value="1"/>
</dbReference>
<comment type="catalytic activity">
    <reaction evidence="12">
        <text>Couples ATP hydrolysis with the unwinding of duplex DNA by translocating in the 3'-5' direction.</text>
        <dbReference type="EC" id="5.6.2.4"/>
    </reaction>
</comment>
<dbReference type="FunFam" id="3.40.50.300:FF:000489">
    <property type="entry name" value="Primosome assembly protein PriA"/>
    <property type="match status" value="1"/>
</dbReference>
<comment type="subunit">
    <text evidence="12">Component of the replication restart primosome.</text>
</comment>
<dbReference type="Gene3D" id="3.40.1440.60">
    <property type="entry name" value="PriA, 3(prime) DNA-binding domain"/>
    <property type="match status" value="1"/>
</dbReference>
<dbReference type="Pfam" id="PF00270">
    <property type="entry name" value="DEAD"/>
    <property type="match status" value="1"/>
</dbReference>
<dbReference type="SMART" id="SM00487">
    <property type="entry name" value="DEXDc"/>
    <property type="match status" value="1"/>
</dbReference>
<dbReference type="Pfam" id="PF18319">
    <property type="entry name" value="Zn_ribbon_PriA"/>
    <property type="match status" value="1"/>
</dbReference>
<dbReference type="GO" id="GO:0043138">
    <property type="term" value="F:3'-5' DNA helicase activity"/>
    <property type="evidence" value="ECO:0007669"/>
    <property type="project" value="UniProtKB-EC"/>
</dbReference>
<feature type="binding site" evidence="12">
    <location>
        <position position="522"/>
    </location>
    <ligand>
        <name>Zn(2+)</name>
        <dbReference type="ChEBI" id="CHEBI:29105"/>
        <label>1</label>
    </ligand>
</feature>
<dbReference type="GO" id="GO:0006269">
    <property type="term" value="P:DNA replication, synthesis of primer"/>
    <property type="evidence" value="ECO:0007669"/>
    <property type="project" value="UniProtKB-KW"/>
</dbReference>
<keyword evidence="16" id="KW-1185">Reference proteome</keyword>
<evidence type="ECO:0000259" key="14">
    <source>
        <dbReference type="PROSITE" id="PS51194"/>
    </source>
</evidence>
<dbReference type="GO" id="GO:0008270">
    <property type="term" value="F:zinc ion binding"/>
    <property type="evidence" value="ECO:0007669"/>
    <property type="project" value="UniProtKB-UniRule"/>
</dbReference>
<dbReference type="InterPro" id="IPR041222">
    <property type="entry name" value="PriA_3primeBD"/>
</dbReference>
<name>A0A401XJZ7_9FLAO</name>
<dbReference type="EC" id="5.6.2.4" evidence="12"/>
<dbReference type="GO" id="GO:0006310">
    <property type="term" value="P:DNA recombination"/>
    <property type="evidence" value="ECO:0007669"/>
    <property type="project" value="InterPro"/>
</dbReference>
<keyword evidence="3 12" id="KW-0479">Metal-binding</keyword>
<comment type="catalytic activity">
    <reaction evidence="11 12">
        <text>ATP + H2O = ADP + phosphate + H(+)</text>
        <dbReference type="Rhea" id="RHEA:13065"/>
        <dbReference type="ChEBI" id="CHEBI:15377"/>
        <dbReference type="ChEBI" id="CHEBI:15378"/>
        <dbReference type="ChEBI" id="CHEBI:30616"/>
        <dbReference type="ChEBI" id="CHEBI:43474"/>
        <dbReference type="ChEBI" id="CHEBI:456216"/>
        <dbReference type="EC" id="5.6.2.4"/>
    </reaction>
</comment>
<evidence type="ECO:0000256" key="12">
    <source>
        <dbReference type="HAMAP-Rule" id="MF_00983"/>
    </source>
</evidence>
<keyword evidence="10 12" id="KW-0413">Isomerase</keyword>
<evidence type="ECO:0000256" key="9">
    <source>
        <dbReference type="ARBA" id="ARBA00023125"/>
    </source>
</evidence>
<feature type="binding site" evidence="12">
    <location>
        <position position="531"/>
    </location>
    <ligand>
        <name>Zn(2+)</name>
        <dbReference type="ChEBI" id="CHEBI:29105"/>
        <label>2</label>
    </ligand>
</feature>
<dbReference type="InterPro" id="IPR011545">
    <property type="entry name" value="DEAD/DEAH_box_helicase_dom"/>
</dbReference>
<evidence type="ECO:0000256" key="6">
    <source>
        <dbReference type="ARBA" id="ARBA00022806"/>
    </source>
</evidence>
<feature type="binding site" evidence="12">
    <location>
        <position position="552"/>
    </location>
    <ligand>
        <name>Zn(2+)</name>
        <dbReference type="ChEBI" id="CHEBI:29105"/>
        <label>2</label>
    </ligand>
</feature>
<evidence type="ECO:0000256" key="10">
    <source>
        <dbReference type="ARBA" id="ARBA00023235"/>
    </source>
</evidence>
<feature type="binding site" evidence="12">
    <location>
        <position position="549"/>
    </location>
    <ligand>
        <name>Zn(2+)</name>
        <dbReference type="ChEBI" id="CHEBI:29105"/>
        <label>2</label>
    </ligand>
</feature>
<dbReference type="PROSITE" id="PS51194">
    <property type="entry name" value="HELICASE_CTER"/>
    <property type="match status" value="1"/>
</dbReference>
<comment type="function">
    <text evidence="12">Initiates the restart of stalled replication forks, which reloads the replicative helicase on sites other than the origin of replication. Recognizes and binds to abandoned replication forks and remodels them to uncover a helicase loading site. Promotes assembly of the primosome at these replication forks.</text>
</comment>
<dbReference type="InterPro" id="IPR027417">
    <property type="entry name" value="P-loop_NTPase"/>
</dbReference>
<dbReference type="EMBL" id="BHZE01000005">
    <property type="protein sequence ID" value="GCD77310.1"/>
    <property type="molecule type" value="Genomic_DNA"/>
</dbReference>
<dbReference type="Pfam" id="PF00271">
    <property type="entry name" value="Helicase_C"/>
    <property type="match status" value="1"/>
</dbReference>
<dbReference type="GO" id="GO:0003677">
    <property type="term" value="F:DNA binding"/>
    <property type="evidence" value="ECO:0007669"/>
    <property type="project" value="UniProtKB-UniRule"/>
</dbReference>
<evidence type="ECO:0000256" key="4">
    <source>
        <dbReference type="ARBA" id="ARBA00022741"/>
    </source>
</evidence>
<keyword evidence="2 12" id="KW-0235">DNA replication</keyword>
<evidence type="ECO:0000313" key="16">
    <source>
        <dbReference type="Proteomes" id="UP000286715"/>
    </source>
</evidence>
<dbReference type="GO" id="GO:0006270">
    <property type="term" value="P:DNA replication initiation"/>
    <property type="evidence" value="ECO:0007669"/>
    <property type="project" value="TreeGrafter"/>
</dbReference>
<evidence type="ECO:0000256" key="11">
    <source>
        <dbReference type="ARBA" id="ARBA00048988"/>
    </source>
</evidence>
<protein>
    <recommendedName>
        <fullName evidence="12">Replication restart protein PriA</fullName>
    </recommendedName>
    <alternativeName>
        <fullName evidence="12">ATP-dependent DNA helicase PriA</fullName>
        <ecNumber evidence="12">5.6.2.4</ecNumber>
    </alternativeName>
    <alternativeName>
        <fullName evidence="12">DNA 3'-5' helicase PriA</fullName>
    </alternativeName>
</protein>
<dbReference type="Pfam" id="PF18074">
    <property type="entry name" value="PriA_C"/>
    <property type="match status" value="1"/>
</dbReference>
<keyword evidence="1 12" id="KW-0639">Primosome</keyword>
<dbReference type="GO" id="GO:0016887">
    <property type="term" value="F:ATP hydrolysis activity"/>
    <property type="evidence" value="ECO:0007669"/>
    <property type="project" value="RHEA"/>
</dbReference>
<evidence type="ECO:0000256" key="5">
    <source>
        <dbReference type="ARBA" id="ARBA00022801"/>
    </source>
</evidence>
<dbReference type="PANTHER" id="PTHR30580">
    <property type="entry name" value="PRIMOSOMAL PROTEIN N"/>
    <property type="match status" value="1"/>
</dbReference>
<dbReference type="InterPro" id="IPR041236">
    <property type="entry name" value="PriA_C"/>
</dbReference>
<dbReference type="AlphaFoldDB" id="A0A401XJZ7"/>
<evidence type="ECO:0000256" key="7">
    <source>
        <dbReference type="ARBA" id="ARBA00022833"/>
    </source>
</evidence>
<evidence type="ECO:0000256" key="1">
    <source>
        <dbReference type="ARBA" id="ARBA00022515"/>
    </source>
</evidence>
<keyword evidence="4 12" id="KW-0547">Nucleotide-binding</keyword>
<feature type="binding site" evidence="12">
    <location>
        <position position="562"/>
    </location>
    <ligand>
        <name>Zn(2+)</name>
        <dbReference type="ChEBI" id="CHEBI:29105"/>
        <label>1</label>
    </ligand>
</feature>
<dbReference type="RefSeq" id="WP_124397369.1">
    <property type="nucleotide sequence ID" value="NZ_BHZE01000005.1"/>
</dbReference>
<dbReference type="InterPro" id="IPR042115">
    <property type="entry name" value="PriA_3primeBD_sf"/>
</dbReference>
<comment type="caution">
    <text evidence="15">The sequence shown here is derived from an EMBL/GenBank/DDBJ whole genome shotgun (WGS) entry which is preliminary data.</text>
</comment>
<dbReference type="InterPro" id="IPR005259">
    <property type="entry name" value="PriA"/>
</dbReference>
<gene>
    <name evidence="12 15" type="primary">priA</name>
    <name evidence="15" type="ORF">JCM31826_07920</name>
</gene>
<dbReference type="NCBIfam" id="TIGR00595">
    <property type="entry name" value="priA"/>
    <property type="match status" value="1"/>
</dbReference>
<evidence type="ECO:0000256" key="2">
    <source>
        <dbReference type="ARBA" id="ARBA00022705"/>
    </source>
</evidence>
<evidence type="ECO:0000256" key="3">
    <source>
        <dbReference type="ARBA" id="ARBA00022723"/>
    </source>
</evidence>
<evidence type="ECO:0000313" key="15">
    <source>
        <dbReference type="EMBL" id="GCD77310.1"/>
    </source>
</evidence>
<feature type="binding site" evidence="12">
    <location>
        <position position="525"/>
    </location>
    <ligand>
        <name>Zn(2+)</name>
        <dbReference type="ChEBI" id="CHEBI:29105"/>
        <label>1</label>
    </ligand>
</feature>
<keyword evidence="5 12" id="KW-0378">Hydrolase</keyword>
<dbReference type="OrthoDB" id="9759544at2"/>
<feature type="domain" description="Helicase C-terminal" evidence="14">
    <location>
        <begin position="557"/>
        <end position="750"/>
    </location>
</feature>
<dbReference type="Pfam" id="PF17764">
    <property type="entry name" value="PriA_3primeBD"/>
    <property type="match status" value="1"/>
</dbReference>